<dbReference type="GO" id="GO:0008483">
    <property type="term" value="F:transaminase activity"/>
    <property type="evidence" value="ECO:0007669"/>
    <property type="project" value="UniProtKB-KW"/>
</dbReference>
<keyword evidence="6" id="KW-1185">Reference proteome</keyword>
<dbReference type="InterPro" id="IPR001597">
    <property type="entry name" value="ArAA_b-elim_lyase/Thr_aldolase"/>
</dbReference>
<keyword evidence="5" id="KW-0032">Aminotransferase</keyword>
<gene>
    <name evidence="5" type="ORF">D4A81_01270</name>
</gene>
<proteinExistence type="inferred from homology"/>
<dbReference type="PANTHER" id="PTHR48097">
    <property type="entry name" value="L-THREONINE ALDOLASE-RELATED"/>
    <property type="match status" value="1"/>
</dbReference>
<evidence type="ECO:0000313" key="5">
    <source>
        <dbReference type="EMBL" id="AYA98673.1"/>
    </source>
</evidence>
<dbReference type="InterPro" id="IPR015421">
    <property type="entry name" value="PyrdxlP-dep_Trfase_major"/>
</dbReference>
<dbReference type="Gene3D" id="3.90.1150.10">
    <property type="entry name" value="Aspartate Aminotransferase, domain 1"/>
    <property type="match status" value="1"/>
</dbReference>
<keyword evidence="5" id="KW-0808">Transferase</keyword>
<dbReference type="RefSeq" id="WP_111523846.1">
    <property type="nucleotide sequence ID" value="NZ_CP032364.1"/>
</dbReference>
<evidence type="ECO:0000256" key="3">
    <source>
        <dbReference type="ARBA" id="ARBA00022898"/>
    </source>
</evidence>
<dbReference type="SUPFAM" id="SSF53383">
    <property type="entry name" value="PLP-dependent transferases"/>
    <property type="match status" value="1"/>
</dbReference>
<comment type="cofactor">
    <cofactor evidence="1">
        <name>pyridoxal 5'-phosphate</name>
        <dbReference type="ChEBI" id="CHEBI:597326"/>
    </cofactor>
</comment>
<protein>
    <submittedName>
        <fullName evidence="5">Aminotransferase class V-fold PLP-dependent enzyme</fullName>
    </submittedName>
</protein>
<dbReference type="KEGG" id="lua:D4A81_01270"/>
<comment type="similarity">
    <text evidence="2">Belongs to the threonine aldolase family.</text>
</comment>
<sequence length="340" mass="37879">MLYFINDYSEGATPEILDKIQESNLSKQTGYGSDEFCLSAKEKIKEAINTDAEIFFVSGGTQANKIVIGSILKNYEGVIAADTGHISVHEAGAIENTGHKVFGLMSKNGKLAADDIKKFCVDFYADVNHEHMVYPGMVYISQPTEYGTLYSKKEIEEIRSICNEYSIPLFLDGARLAYAIGSNECDTGLEDIARLCDVFYIGGTKCGALIGEAIVFTNKELSKYFFTNMKLFGAVLAKGRLLGIQFDTLFSNDLYKKLGKKGVDAAMKIKKALIENEYELYIDSPTNQQFIVVDDTTRDRLSKDIGFGFMETLQNGKHVIRFCTSWATENEDVERLISIL</sequence>
<dbReference type="Gene3D" id="3.40.640.10">
    <property type="entry name" value="Type I PLP-dependent aspartate aminotransferase-like (Major domain)"/>
    <property type="match status" value="1"/>
</dbReference>
<organism evidence="5 6">
    <name type="scientific">Lachnoanaerobaculum umeaense</name>
    <dbReference type="NCBI Taxonomy" id="617123"/>
    <lineage>
        <taxon>Bacteria</taxon>
        <taxon>Bacillati</taxon>
        <taxon>Bacillota</taxon>
        <taxon>Clostridia</taxon>
        <taxon>Lachnospirales</taxon>
        <taxon>Lachnospiraceae</taxon>
        <taxon>Lachnoanaerobaculum</taxon>
    </lineage>
</organism>
<dbReference type="AlphaFoldDB" id="A0A385Q298"/>
<dbReference type="Pfam" id="PF01212">
    <property type="entry name" value="Beta_elim_lyase"/>
    <property type="match status" value="1"/>
</dbReference>
<dbReference type="GO" id="GO:0006520">
    <property type="term" value="P:amino acid metabolic process"/>
    <property type="evidence" value="ECO:0007669"/>
    <property type="project" value="InterPro"/>
</dbReference>
<keyword evidence="3" id="KW-0663">Pyridoxal phosphate</keyword>
<evidence type="ECO:0000259" key="4">
    <source>
        <dbReference type="Pfam" id="PF01212"/>
    </source>
</evidence>
<dbReference type="InterPro" id="IPR015422">
    <property type="entry name" value="PyrdxlP-dep_Trfase_small"/>
</dbReference>
<dbReference type="GO" id="GO:0016829">
    <property type="term" value="F:lyase activity"/>
    <property type="evidence" value="ECO:0007669"/>
    <property type="project" value="InterPro"/>
</dbReference>
<dbReference type="Proteomes" id="UP000265562">
    <property type="component" value="Chromosome"/>
</dbReference>
<evidence type="ECO:0000256" key="1">
    <source>
        <dbReference type="ARBA" id="ARBA00001933"/>
    </source>
</evidence>
<dbReference type="OrthoDB" id="9774495at2"/>
<dbReference type="PANTHER" id="PTHR48097:SF5">
    <property type="entry name" value="LOW SPECIFICITY L-THREONINE ALDOLASE"/>
    <property type="match status" value="1"/>
</dbReference>
<evidence type="ECO:0000256" key="2">
    <source>
        <dbReference type="ARBA" id="ARBA00006966"/>
    </source>
</evidence>
<evidence type="ECO:0000313" key="6">
    <source>
        <dbReference type="Proteomes" id="UP000265562"/>
    </source>
</evidence>
<feature type="domain" description="Aromatic amino acid beta-eliminating lyase/threonine aldolase" evidence="4">
    <location>
        <begin position="11"/>
        <end position="237"/>
    </location>
</feature>
<reference evidence="5 6" key="1">
    <citation type="submission" date="2018-09" db="EMBL/GenBank/DDBJ databases">
        <title>Genome sequencing of Lachnoanaerobaculum umeaense DSM 23576.</title>
        <authorList>
            <person name="Kook J.-K."/>
            <person name="Park S.-N."/>
            <person name="Lim Y.K."/>
        </authorList>
    </citation>
    <scope>NUCLEOTIDE SEQUENCE [LARGE SCALE GENOMIC DNA]</scope>
    <source>
        <strain evidence="6">DSM 23576 \ CCUG 58757</strain>
    </source>
</reference>
<dbReference type="EMBL" id="CP032364">
    <property type="protein sequence ID" value="AYA98673.1"/>
    <property type="molecule type" value="Genomic_DNA"/>
</dbReference>
<dbReference type="InterPro" id="IPR015424">
    <property type="entry name" value="PyrdxlP-dep_Trfase"/>
</dbReference>
<accession>A0A385Q298</accession>
<name>A0A385Q298_9FIRM</name>